<evidence type="ECO:0000313" key="20">
    <source>
        <dbReference type="Proteomes" id="UP000694700"/>
    </source>
</evidence>
<evidence type="ECO:0000256" key="2">
    <source>
        <dbReference type="ARBA" id="ARBA00004246"/>
    </source>
</evidence>
<feature type="region of interest" description="Disordered" evidence="15">
    <location>
        <begin position="538"/>
        <end position="597"/>
    </location>
</feature>
<dbReference type="InterPro" id="IPR036028">
    <property type="entry name" value="SH3-like_dom_sf"/>
</dbReference>
<proteinExistence type="predicted"/>
<evidence type="ECO:0000256" key="15">
    <source>
        <dbReference type="SAM" id="MobiDB-lite"/>
    </source>
</evidence>
<keyword evidence="14" id="KW-0175">Coiled coil</keyword>
<comment type="subcellular location">
    <subcellularLocation>
        <location evidence="2">Cell junction</location>
        <location evidence="2">Focal adhesion</location>
    </subcellularLocation>
    <subcellularLocation>
        <location evidence="1">Cytoplasm</location>
        <location evidence="1">Cytoskeleton</location>
    </subcellularLocation>
    <subcellularLocation>
        <location evidence="3">Endosome membrane</location>
    </subcellularLocation>
</comment>
<dbReference type="InterPro" id="IPR047234">
    <property type="entry name" value="GRAF_fam"/>
</dbReference>
<keyword evidence="7" id="KW-0963">Cytoplasm</keyword>
<dbReference type="InterPro" id="IPR008936">
    <property type="entry name" value="Rho_GTPase_activation_prot"/>
</dbReference>
<dbReference type="SUPFAM" id="SSF48350">
    <property type="entry name" value="GTPase activation domain, GAP"/>
    <property type="match status" value="1"/>
</dbReference>
<dbReference type="FunFam" id="1.10.555.10:FF:000006">
    <property type="entry name" value="Rho GTPase activating protein 26"/>
    <property type="match status" value="1"/>
</dbReference>
<dbReference type="PANTHER" id="PTHR12552">
    <property type="entry name" value="OLIGOPHRENIN 1"/>
    <property type="match status" value="1"/>
</dbReference>
<evidence type="ECO:0000256" key="6">
    <source>
        <dbReference type="ARBA" id="ARBA00022468"/>
    </source>
</evidence>
<dbReference type="InterPro" id="IPR011993">
    <property type="entry name" value="PH-like_dom_sf"/>
</dbReference>
<evidence type="ECO:0000313" key="19">
    <source>
        <dbReference type="Ensembl" id="ENSCCRP00015014280.1"/>
    </source>
</evidence>
<keyword evidence="5 13" id="KW-0728">SH3 domain</keyword>
<dbReference type="Gene3D" id="2.30.30.40">
    <property type="entry name" value="SH3 Domains"/>
    <property type="match status" value="1"/>
</dbReference>
<dbReference type="FunFam" id="2.30.29.30:FF:000116">
    <property type="entry name" value="Rho GTPase activating protein 26"/>
    <property type="match status" value="1"/>
</dbReference>
<dbReference type="InterPro" id="IPR035481">
    <property type="entry name" value="GRAF_SH3"/>
</dbReference>
<reference evidence="19" key="1">
    <citation type="submission" date="2025-08" db="UniProtKB">
        <authorList>
            <consortium name="Ensembl"/>
        </authorList>
    </citation>
    <scope>IDENTIFICATION</scope>
</reference>
<dbReference type="Gene3D" id="2.30.29.30">
    <property type="entry name" value="Pleckstrin-homology domain (PH domain)/Phosphotyrosine-binding domain (PTB)"/>
    <property type="match status" value="1"/>
</dbReference>
<evidence type="ECO:0000256" key="10">
    <source>
        <dbReference type="ARBA" id="ARBA00023136"/>
    </source>
</evidence>
<dbReference type="Pfam" id="PF00169">
    <property type="entry name" value="PH"/>
    <property type="match status" value="1"/>
</dbReference>
<evidence type="ECO:0000256" key="11">
    <source>
        <dbReference type="ARBA" id="ARBA00023212"/>
    </source>
</evidence>
<keyword evidence="11" id="KW-0206">Cytoskeleton</keyword>
<feature type="coiled-coil region" evidence="14">
    <location>
        <begin position="22"/>
        <end position="75"/>
    </location>
</feature>
<dbReference type="GO" id="GO:0007165">
    <property type="term" value="P:signal transduction"/>
    <property type="evidence" value="ECO:0007669"/>
    <property type="project" value="InterPro"/>
</dbReference>
<evidence type="ECO:0000256" key="12">
    <source>
        <dbReference type="ARBA" id="ARBA00032211"/>
    </source>
</evidence>
<feature type="domain" description="Rho-GAP" evidence="18">
    <location>
        <begin position="351"/>
        <end position="535"/>
    </location>
</feature>
<evidence type="ECO:0000256" key="5">
    <source>
        <dbReference type="ARBA" id="ARBA00022443"/>
    </source>
</evidence>
<feature type="compositionally biased region" description="Low complexity" evidence="15">
    <location>
        <begin position="658"/>
        <end position="680"/>
    </location>
</feature>
<dbReference type="CDD" id="cd12064">
    <property type="entry name" value="SH3_GRAF"/>
    <property type="match status" value="1"/>
</dbReference>
<dbReference type="SMART" id="SM00233">
    <property type="entry name" value="PH"/>
    <property type="match status" value="1"/>
</dbReference>
<evidence type="ECO:0000256" key="8">
    <source>
        <dbReference type="ARBA" id="ARBA00022753"/>
    </source>
</evidence>
<dbReference type="CDD" id="cd01249">
    <property type="entry name" value="BAR-PH_GRAF_family"/>
    <property type="match status" value="1"/>
</dbReference>
<dbReference type="FunFam" id="2.30.30.40:FF:000055">
    <property type="entry name" value="rho GTPase-activating protein 26 isoform X1"/>
    <property type="match status" value="1"/>
</dbReference>
<dbReference type="GO" id="GO:0005829">
    <property type="term" value="C:cytosol"/>
    <property type="evidence" value="ECO:0007669"/>
    <property type="project" value="UniProtKB-ARBA"/>
</dbReference>
<dbReference type="GO" id="GO:0005096">
    <property type="term" value="F:GTPase activator activity"/>
    <property type="evidence" value="ECO:0007669"/>
    <property type="project" value="UniProtKB-KW"/>
</dbReference>
<dbReference type="PROSITE" id="PS50002">
    <property type="entry name" value="SH3"/>
    <property type="match status" value="1"/>
</dbReference>
<dbReference type="SMART" id="SM00326">
    <property type="entry name" value="SH3"/>
    <property type="match status" value="1"/>
</dbReference>
<evidence type="ECO:0000256" key="7">
    <source>
        <dbReference type="ARBA" id="ARBA00022490"/>
    </source>
</evidence>
<evidence type="ECO:0000259" key="17">
    <source>
        <dbReference type="PROSITE" id="PS50003"/>
    </source>
</evidence>
<evidence type="ECO:0000256" key="3">
    <source>
        <dbReference type="ARBA" id="ARBA00004608"/>
    </source>
</evidence>
<feature type="compositionally biased region" description="Basic and acidic residues" evidence="15">
    <location>
        <begin position="579"/>
        <end position="589"/>
    </location>
</feature>
<dbReference type="GO" id="GO:0010008">
    <property type="term" value="C:endosome membrane"/>
    <property type="evidence" value="ECO:0007669"/>
    <property type="project" value="UniProtKB-SubCell"/>
</dbReference>
<dbReference type="InterPro" id="IPR000198">
    <property type="entry name" value="RhoGAP_dom"/>
</dbReference>
<dbReference type="Gene3D" id="1.20.1270.60">
    <property type="entry name" value="Arfaptin homology (AH) domain/BAR domain"/>
    <property type="match status" value="2"/>
</dbReference>
<sequence length="741" mass="84747">MGLPALEFSDCYVDSPQFRERLKSHELELEKTNKFIKELIKDGKALIQALKTKSLQEFAGVLQNLEDERTRMIENANDVLISPLERFRKEQIGAAKEAKKKYDKETEKYCTVLEKHLSLSAKKKEAHLHEADNQVDIVRQHFYEVSLEYVFKVQEVQERKMFEFVEPLLAFLQGLFTYYHHGYELAKDFNHFKTDLTISIQNTRNRFESTRSEVECLMKKMKENPHEHKSISPNTMEGYLFVQEKRSFVSTWVKYYCIYHREPKRMTMMLFDQKSGAKNGDEESFTLKSCTRRKTDSIEKRFCFDIEAVDRPGVITMQALSEEDRRLWMEAMDGREPVYTLNRDSQNEAMAQLDVIGFNVVKKFIYAIETRGIDEQGLYRIVGVSSRVQKLLSLAMDPKTCADVELDSTEWEIKTITSAIKHYLRMLPAPLMTYQYQRSFIIAAKLDNPEARVAEIHSIVHRLPEKNRQMLELLMKHLAKVASHHQQNLMTVANLGVVFGPTLLRPQEETVAAIMDIKFQNIVIEILIENHERIFKDMPVSGGGQGNSQPNLPRRRSADSKAPSCSERPLTLFHTPSFSEKDKVEKRNSVDVNSSADLPSVNCNSILNWTRLNNMPTGDGDQDGLQLSKQSRPNSLQNPKVRSSMSSSPASPSPTSPRSPSWPMFSAPSSPQLASSESSPVSPPLRKARALYACKAEHDSELSFIAGTIFENVHPSREPGWLEGTLDGKTGLIPENYVEFV</sequence>
<dbReference type="FunFam" id="1.20.1270.60:FF:000001">
    <property type="entry name" value="Rho GTPase-activating protein 26"/>
    <property type="match status" value="1"/>
</dbReference>
<dbReference type="SUPFAM" id="SSF103657">
    <property type="entry name" value="BAR/IMD domain-like"/>
    <property type="match status" value="1"/>
</dbReference>
<dbReference type="SUPFAM" id="SSF50044">
    <property type="entry name" value="SH3-domain"/>
    <property type="match status" value="1"/>
</dbReference>
<dbReference type="InterPro" id="IPR001849">
    <property type="entry name" value="PH_domain"/>
</dbReference>
<dbReference type="Pfam" id="PF16746">
    <property type="entry name" value="BAR_3"/>
    <property type="match status" value="1"/>
</dbReference>
<dbReference type="GO" id="GO:0005925">
    <property type="term" value="C:focal adhesion"/>
    <property type="evidence" value="ECO:0007669"/>
    <property type="project" value="UniProtKB-SubCell"/>
</dbReference>
<keyword evidence="9" id="KW-0965">Cell junction</keyword>
<feature type="domain" description="PH" evidence="17">
    <location>
        <begin position="233"/>
        <end position="337"/>
    </location>
</feature>
<dbReference type="AlphaFoldDB" id="A0A8C1T165"/>
<accession>A0A8C1T165</accession>
<evidence type="ECO:0000259" key="16">
    <source>
        <dbReference type="PROSITE" id="PS50002"/>
    </source>
</evidence>
<dbReference type="PROSITE" id="PS50003">
    <property type="entry name" value="PH_DOMAIN"/>
    <property type="match status" value="1"/>
</dbReference>
<feature type="compositionally biased region" description="Polar residues" evidence="15">
    <location>
        <begin position="625"/>
        <end position="641"/>
    </location>
</feature>
<keyword evidence="6" id="KW-0343">GTPase activation</keyword>
<keyword evidence="10" id="KW-0472">Membrane</keyword>
<dbReference type="SUPFAM" id="SSF50729">
    <property type="entry name" value="PH domain-like"/>
    <property type="match status" value="1"/>
</dbReference>
<dbReference type="PROSITE" id="PS50238">
    <property type="entry name" value="RHOGAP"/>
    <property type="match status" value="1"/>
</dbReference>
<protein>
    <recommendedName>
        <fullName evidence="4">Rho GTPase-activating protein 26</fullName>
    </recommendedName>
    <alternativeName>
        <fullName evidence="12">Rho-type GTPase-activating protein 26</fullName>
    </alternativeName>
</protein>
<dbReference type="Proteomes" id="UP000694700">
    <property type="component" value="Unplaced"/>
</dbReference>
<dbReference type="Pfam" id="PF00620">
    <property type="entry name" value="RhoGAP"/>
    <property type="match status" value="1"/>
</dbReference>
<dbReference type="Ensembl" id="ENSCCRT00015014791.1">
    <property type="protein sequence ID" value="ENSCCRP00015014280.1"/>
    <property type="gene ID" value="ENSCCRG00015003266.1"/>
</dbReference>
<dbReference type="PANTHER" id="PTHR12552:SF4">
    <property type="entry name" value="RHO GTPASE-ACTIVATING PROTEIN 26"/>
    <property type="match status" value="1"/>
</dbReference>
<keyword evidence="8" id="KW-0967">Endosome</keyword>
<dbReference type="InterPro" id="IPR001452">
    <property type="entry name" value="SH3_domain"/>
</dbReference>
<dbReference type="InterPro" id="IPR004148">
    <property type="entry name" value="BAR_dom"/>
</dbReference>
<evidence type="ECO:0000256" key="4">
    <source>
        <dbReference type="ARBA" id="ARBA00020525"/>
    </source>
</evidence>
<evidence type="ECO:0000259" key="18">
    <source>
        <dbReference type="PROSITE" id="PS50238"/>
    </source>
</evidence>
<dbReference type="GO" id="GO:0005856">
    <property type="term" value="C:cytoskeleton"/>
    <property type="evidence" value="ECO:0007669"/>
    <property type="project" value="UniProtKB-SubCell"/>
</dbReference>
<organism evidence="19 20">
    <name type="scientific">Cyprinus carpio</name>
    <name type="common">Common carp</name>
    <dbReference type="NCBI Taxonomy" id="7962"/>
    <lineage>
        <taxon>Eukaryota</taxon>
        <taxon>Metazoa</taxon>
        <taxon>Chordata</taxon>
        <taxon>Craniata</taxon>
        <taxon>Vertebrata</taxon>
        <taxon>Euteleostomi</taxon>
        <taxon>Actinopterygii</taxon>
        <taxon>Neopterygii</taxon>
        <taxon>Teleostei</taxon>
        <taxon>Ostariophysi</taxon>
        <taxon>Cypriniformes</taxon>
        <taxon>Cyprinidae</taxon>
        <taxon>Cyprininae</taxon>
        <taxon>Cyprinus</taxon>
    </lineage>
</organism>
<feature type="domain" description="SH3" evidence="16">
    <location>
        <begin position="683"/>
        <end position="741"/>
    </location>
</feature>
<evidence type="ECO:0000256" key="1">
    <source>
        <dbReference type="ARBA" id="ARBA00004245"/>
    </source>
</evidence>
<evidence type="ECO:0000256" key="9">
    <source>
        <dbReference type="ARBA" id="ARBA00022949"/>
    </source>
</evidence>
<evidence type="ECO:0000256" key="14">
    <source>
        <dbReference type="SAM" id="Coils"/>
    </source>
</evidence>
<dbReference type="SMART" id="SM00324">
    <property type="entry name" value="RhoGAP"/>
    <property type="match status" value="1"/>
</dbReference>
<dbReference type="InterPro" id="IPR027267">
    <property type="entry name" value="AH/BAR_dom_sf"/>
</dbReference>
<name>A0A8C1T165_CYPCA</name>
<feature type="region of interest" description="Disordered" evidence="15">
    <location>
        <begin position="614"/>
        <end position="683"/>
    </location>
</feature>
<dbReference type="Pfam" id="PF14604">
    <property type="entry name" value="SH3_9"/>
    <property type="match status" value="1"/>
</dbReference>
<dbReference type="Gene3D" id="1.10.555.10">
    <property type="entry name" value="Rho GTPase activation protein"/>
    <property type="match status" value="1"/>
</dbReference>
<dbReference type="InterPro" id="IPR047225">
    <property type="entry name" value="PH_GRAF"/>
</dbReference>
<evidence type="ECO:0000256" key="13">
    <source>
        <dbReference type="PROSITE-ProRule" id="PRU00192"/>
    </source>
</evidence>